<dbReference type="Proteomes" id="UP000746471">
    <property type="component" value="Unassembled WGS sequence"/>
</dbReference>
<name>A0ABS5PMF1_9FIRM</name>
<feature type="transmembrane region" description="Helical" evidence="1">
    <location>
        <begin position="117"/>
        <end position="135"/>
    </location>
</feature>
<feature type="domain" description="DUF1468" evidence="2">
    <location>
        <begin position="13"/>
        <end position="140"/>
    </location>
</feature>
<keyword evidence="1" id="KW-0472">Membrane</keyword>
<dbReference type="InterPro" id="IPR009936">
    <property type="entry name" value="DUF1468"/>
</dbReference>
<keyword evidence="1" id="KW-1133">Transmembrane helix</keyword>
<comment type="caution">
    <text evidence="3">The sequence shown here is derived from an EMBL/GenBank/DDBJ whole genome shotgun (WGS) entry which is preliminary data.</text>
</comment>
<feature type="transmembrane region" description="Helical" evidence="1">
    <location>
        <begin position="38"/>
        <end position="60"/>
    </location>
</feature>
<dbReference type="Pfam" id="PF07331">
    <property type="entry name" value="TctB"/>
    <property type="match status" value="1"/>
</dbReference>
<protein>
    <submittedName>
        <fullName evidence="3">Tripartite tricarboxylate transporter TctB family protein</fullName>
    </submittedName>
</protein>
<feature type="transmembrane region" description="Helical" evidence="1">
    <location>
        <begin position="12"/>
        <end position="32"/>
    </location>
</feature>
<accession>A0ABS5PMF1</accession>
<evidence type="ECO:0000259" key="2">
    <source>
        <dbReference type="Pfam" id="PF07331"/>
    </source>
</evidence>
<dbReference type="EMBL" id="JAHBCL010000009">
    <property type="protein sequence ID" value="MBS7526359.1"/>
    <property type="molecule type" value="Genomic_DNA"/>
</dbReference>
<gene>
    <name evidence="3" type="ORF">KHM83_06695</name>
</gene>
<keyword evidence="4" id="KW-1185">Reference proteome</keyword>
<sequence length="153" mass="16713">MSKLNSKQIVPLAAITLAIIFLIVGITDLGFWDDSNGPMPGFFPVIMGIIMIIASLLALYQSKSETKATYRAEDFLVILGAALLIAASFLIGLIPSALLYVVLWLKIIEKETWLTTFKVLLVIGTIVIGVFVLWLEVPFPKGIIGEVIGGWLH</sequence>
<evidence type="ECO:0000313" key="3">
    <source>
        <dbReference type="EMBL" id="MBS7526359.1"/>
    </source>
</evidence>
<evidence type="ECO:0000313" key="4">
    <source>
        <dbReference type="Proteomes" id="UP000746471"/>
    </source>
</evidence>
<reference evidence="3 4" key="1">
    <citation type="submission" date="2021-05" db="EMBL/GenBank/DDBJ databases">
        <title>Fusibacter ferrireducens sp. nov., an anaerobic, sulfur- and Fe-reducing bacterium isolated from the mangrove sediment.</title>
        <authorList>
            <person name="Qiu D."/>
        </authorList>
    </citation>
    <scope>NUCLEOTIDE SEQUENCE [LARGE SCALE GENOMIC DNA]</scope>
    <source>
        <strain evidence="3 4">DSM 12116</strain>
    </source>
</reference>
<evidence type="ECO:0000256" key="1">
    <source>
        <dbReference type="SAM" id="Phobius"/>
    </source>
</evidence>
<keyword evidence="1" id="KW-0812">Transmembrane</keyword>
<feature type="transmembrane region" description="Helical" evidence="1">
    <location>
        <begin position="72"/>
        <end position="105"/>
    </location>
</feature>
<proteinExistence type="predicted"/>
<organism evidence="3 4">
    <name type="scientific">Fusibacter paucivorans</name>
    <dbReference type="NCBI Taxonomy" id="76009"/>
    <lineage>
        <taxon>Bacteria</taxon>
        <taxon>Bacillati</taxon>
        <taxon>Bacillota</taxon>
        <taxon>Clostridia</taxon>
        <taxon>Eubacteriales</taxon>
        <taxon>Eubacteriales Family XII. Incertae Sedis</taxon>
        <taxon>Fusibacter</taxon>
    </lineage>
</organism>
<dbReference type="RefSeq" id="WP_213236193.1">
    <property type="nucleotide sequence ID" value="NZ_JAHBCL010000009.1"/>
</dbReference>